<dbReference type="GO" id="GO:0005667">
    <property type="term" value="C:transcription regulator complex"/>
    <property type="evidence" value="ECO:0007669"/>
    <property type="project" value="TreeGrafter"/>
</dbReference>
<dbReference type="Pfam" id="PF16794">
    <property type="entry name" value="fn3_4"/>
    <property type="match status" value="1"/>
</dbReference>
<evidence type="ECO:0000259" key="9">
    <source>
        <dbReference type="PROSITE" id="PS50853"/>
    </source>
</evidence>
<dbReference type="InterPro" id="IPR003961">
    <property type="entry name" value="FN3_dom"/>
</dbReference>
<dbReference type="RefSeq" id="XP_025059011.1">
    <property type="nucleotide sequence ID" value="XM_025203226.1"/>
</dbReference>
<dbReference type="InParanoid" id="A0A3Q0GH67"/>
<feature type="region of interest" description="Disordered" evidence="8">
    <location>
        <begin position="444"/>
        <end position="468"/>
    </location>
</feature>
<protein>
    <submittedName>
        <fullName evidence="11">Activating transcription factor 7-interacting protein 2</fullName>
    </submittedName>
</protein>
<gene>
    <name evidence="11" type="primary">ATF7IP2</name>
</gene>
<dbReference type="Pfam" id="PF16788">
    <property type="entry name" value="ATF7IP_BD"/>
    <property type="match status" value="1"/>
</dbReference>
<keyword evidence="6" id="KW-0804">Transcription</keyword>
<dbReference type="GO" id="GO:0005634">
    <property type="term" value="C:nucleus"/>
    <property type="evidence" value="ECO:0007669"/>
    <property type="project" value="UniProtKB-SubCell"/>
</dbReference>
<keyword evidence="3" id="KW-0678">Repressor</keyword>
<dbReference type="KEGG" id="asn:102373861"/>
<dbReference type="GO" id="GO:0006355">
    <property type="term" value="P:regulation of DNA-templated transcription"/>
    <property type="evidence" value="ECO:0007669"/>
    <property type="project" value="TreeGrafter"/>
</dbReference>
<evidence type="ECO:0000256" key="7">
    <source>
        <dbReference type="ARBA" id="ARBA00023242"/>
    </source>
</evidence>
<evidence type="ECO:0000256" key="8">
    <source>
        <dbReference type="SAM" id="MobiDB-lite"/>
    </source>
</evidence>
<evidence type="ECO:0000256" key="4">
    <source>
        <dbReference type="ARBA" id="ARBA00023015"/>
    </source>
</evidence>
<keyword evidence="7" id="KW-0539">Nucleus</keyword>
<evidence type="ECO:0000256" key="3">
    <source>
        <dbReference type="ARBA" id="ARBA00022491"/>
    </source>
</evidence>
<accession>A0A3Q0GH67</accession>
<keyword evidence="5" id="KW-0010">Activator</keyword>
<dbReference type="Proteomes" id="UP000189705">
    <property type="component" value="Unplaced"/>
</dbReference>
<evidence type="ECO:0000313" key="11">
    <source>
        <dbReference type="RefSeq" id="XP_025059011.1"/>
    </source>
</evidence>
<dbReference type="InterPro" id="IPR056565">
    <property type="entry name" value="Fn3_ATF7IP"/>
</dbReference>
<evidence type="ECO:0000256" key="6">
    <source>
        <dbReference type="ARBA" id="ARBA00023163"/>
    </source>
</evidence>
<sequence>MEPSNMIIRKPWRARKTMTQSSRKQVKMLNKIKTISGQEKVVNGLRTEDHPDQLNSVDASNGSNDTVKERSLSKCNITKTLPEKCELVCQTLMLNLETDPVNLEVNTECSYDKNIDQNRCKKESQDPTPEKSCNKICDAEQFLSSGCLQDILDNWHENELTSPSSKPVEVHLYSLPNGLPVELKRSTYLKGRASSVFESERTNSMNPDLEETDTKVETNISKKSIPTSERTDTIEDSNNLKHENNISSVTPTQLETDKTDFESKMPYGNGSSNIFEDDKTDLKLQDMSPESNFGTVQRKRLSSGNKEDFQCKRIKTSDEISEENICTASVKDEKIWEKVKLLIHERMGILNDESFNHKIECLNGRVEQTQCRRKHEEIAITFLKKISKLDRRINAVITFQKKILTKMVTHKENLRSANLQNVILNRTKGSPSLPDNISVQSVSPVKAVPASHRQSDSAPELVSEDGESSDEVILISVESKNSTAITTTNNSDTQKKETSTQAAISAKTQLSSKIAEKKPKVSVIDLTEEEKHHSNKDKVNEKQKSMLNKTVSKPASPKLNCLELTEQTSCQALEQFSHPPPFPRIPPYPKLTDEFKDTPPPQKPELKLAQVQNPAGIALSWTVTEIDPKCAPIESYHLFLFHESSNHRTVSRWKKIGEIKALPLPMACSLSQFTVLKKYYFTIQAKDVCGRYGPFCDIQSITLLPLETSTKDL</sequence>
<evidence type="ECO:0000256" key="5">
    <source>
        <dbReference type="ARBA" id="ARBA00023159"/>
    </source>
</evidence>
<comment type="subcellular location">
    <subcellularLocation>
        <location evidence="1">Nucleus</location>
    </subcellularLocation>
</comment>
<feature type="domain" description="Fibronectin type-III" evidence="9">
    <location>
        <begin position="600"/>
        <end position="706"/>
    </location>
</feature>
<evidence type="ECO:0000256" key="1">
    <source>
        <dbReference type="ARBA" id="ARBA00004123"/>
    </source>
</evidence>
<proteinExistence type="inferred from homology"/>
<organism evidence="10 11">
    <name type="scientific">Alligator sinensis</name>
    <name type="common">Chinese alligator</name>
    <dbReference type="NCBI Taxonomy" id="38654"/>
    <lineage>
        <taxon>Eukaryota</taxon>
        <taxon>Metazoa</taxon>
        <taxon>Chordata</taxon>
        <taxon>Craniata</taxon>
        <taxon>Vertebrata</taxon>
        <taxon>Euteleostomi</taxon>
        <taxon>Archelosauria</taxon>
        <taxon>Archosauria</taxon>
        <taxon>Crocodylia</taxon>
        <taxon>Alligatoridae</taxon>
        <taxon>Alligatorinae</taxon>
        <taxon>Alligator</taxon>
    </lineage>
</organism>
<comment type="similarity">
    <text evidence="2">Belongs to the MCAF family.</text>
</comment>
<dbReference type="PANTHER" id="PTHR23210">
    <property type="entry name" value="ACTIVATING TRANSCRIPTION FACTOR 7 INTERACTING PROTEIN"/>
    <property type="match status" value="1"/>
</dbReference>
<dbReference type="PANTHER" id="PTHR23210:SF23">
    <property type="entry name" value="ACTIVATING TRANSCRIPTION FACTOR 7-INTERACTING PROTEIN 2"/>
    <property type="match status" value="1"/>
</dbReference>
<dbReference type="InterPro" id="IPR031870">
    <property type="entry name" value="ATF7IP_BD"/>
</dbReference>
<evidence type="ECO:0000256" key="2">
    <source>
        <dbReference type="ARBA" id="ARBA00010344"/>
    </source>
</evidence>
<dbReference type="PROSITE" id="PS50853">
    <property type="entry name" value="FN3"/>
    <property type="match status" value="1"/>
</dbReference>
<evidence type="ECO:0000313" key="10">
    <source>
        <dbReference type="Proteomes" id="UP000189705"/>
    </source>
</evidence>
<keyword evidence="10" id="KW-1185">Reference proteome</keyword>
<dbReference type="GeneID" id="102373861"/>
<feature type="compositionally biased region" description="Basic and acidic residues" evidence="8">
    <location>
        <begin position="529"/>
        <end position="544"/>
    </location>
</feature>
<reference evidence="11" key="1">
    <citation type="submission" date="2025-08" db="UniProtKB">
        <authorList>
            <consortium name="RefSeq"/>
        </authorList>
    </citation>
    <scope>IDENTIFICATION</scope>
</reference>
<name>A0A3Q0GH67_ALLSI</name>
<dbReference type="GO" id="GO:0003712">
    <property type="term" value="F:transcription coregulator activity"/>
    <property type="evidence" value="ECO:0007669"/>
    <property type="project" value="TreeGrafter"/>
</dbReference>
<dbReference type="InterPro" id="IPR026085">
    <property type="entry name" value="ATF7-int"/>
</dbReference>
<dbReference type="AlphaFoldDB" id="A0A3Q0GH67"/>
<feature type="region of interest" description="Disordered" evidence="8">
    <location>
        <begin position="525"/>
        <end position="553"/>
    </location>
</feature>
<dbReference type="CTD" id="80063"/>
<dbReference type="STRING" id="38654.A0A3Q0GH67"/>
<keyword evidence="4" id="KW-0805">Transcription regulation</keyword>